<dbReference type="Proteomes" id="UP000078200">
    <property type="component" value="Unassembled WGS sequence"/>
</dbReference>
<protein>
    <submittedName>
        <fullName evidence="1">Uncharacterized protein</fullName>
    </submittedName>
</protein>
<dbReference type="AlphaFoldDB" id="A0A1A9VL63"/>
<dbReference type="EnsemblMetazoa" id="GAUT040382-RA">
    <property type="protein sequence ID" value="GAUT040382-PA"/>
    <property type="gene ID" value="GAUT040382"/>
</dbReference>
<reference evidence="1" key="1">
    <citation type="submission" date="2020-05" db="UniProtKB">
        <authorList>
            <consortium name="EnsemblMetazoa"/>
        </authorList>
    </citation>
    <scope>IDENTIFICATION</scope>
    <source>
        <strain evidence="1">TTRI</strain>
    </source>
</reference>
<proteinExistence type="predicted"/>
<organism evidence="1 2">
    <name type="scientific">Glossina austeni</name>
    <name type="common">Savannah tsetse fly</name>
    <dbReference type="NCBI Taxonomy" id="7395"/>
    <lineage>
        <taxon>Eukaryota</taxon>
        <taxon>Metazoa</taxon>
        <taxon>Ecdysozoa</taxon>
        <taxon>Arthropoda</taxon>
        <taxon>Hexapoda</taxon>
        <taxon>Insecta</taxon>
        <taxon>Pterygota</taxon>
        <taxon>Neoptera</taxon>
        <taxon>Endopterygota</taxon>
        <taxon>Diptera</taxon>
        <taxon>Brachycera</taxon>
        <taxon>Muscomorpha</taxon>
        <taxon>Hippoboscoidea</taxon>
        <taxon>Glossinidae</taxon>
        <taxon>Glossina</taxon>
    </lineage>
</organism>
<dbReference type="VEuPathDB" id="VectorBase:GAUT040382"/>
<evidence type="ECO:0000313" key="2">
    <source>
        <dbReference type="Proteomes" id="UP000078200"/>
    </source>
</evidence>
<keyword evidence="2" id="KW-1185">Reference proteome</keyword>
<name>A0A1A9VL63_GLOAU</name>
<evidence type="ECO:0000313" key="1">
    <source>
        <dbReference type="EnsemblMetazoa" id="GAUT040382-PA"/>
    </source>
</evidence>
<sequence length="104" mass="12213">MTPICLRIYEFSASFNYSLRSCNGCLENHMYTKLNQKVVLILRTAKPLSQADQKEIYLIQRDRKRCEVCMLTLTRLCVAAYEMVFAYIMQLDLKDATIYDRLSL</sequence>
<accession>A0A1A9VL63</accession>